<evidence type="ECO:0008006" key="4">
    <source>
        <dbReference type="Google" id="ProtNLM"/>
    </source>
</evidence>
<feature type="chain" id="PRO_5032614155" description="Mannosyltransferase" evidence="1">
    <location>
        <begin position="30"/>
        <end position="356"/>
    </location>
</feature>
<sequence length="356" mass="39199">MRAVVCTLHGTAAALAVASFFSWLAFSRSQSEGTCSEGSAARNSGEAEARLPFRNCAEEGGGLWNFVIHSCCSSQSEAADCWGGHQWKSYETCCLNFFAPEDLVPFAAPRTSKLSSCHDALVVDHWKENVSPETCQGRHLTIHEIVDFEQDVVWDWPWFLDPLRGVSKEMLKRIHFGSGALSLRRPRQRKKGLTLCVPEVCEMEAIAAWLVPLYLQQAFGLEEMQSIQEKAWQNETHSLLPAAVAYHKPLAELSDLWACAPGFTFSLVEYKKHVSLSSWHGRILAGLLLPVLLSGVLSCGGLGRGSAIKAFAPQRTLQDLGASRGSVGADVLRLITTALVVLCHALNRAHWHDFPE</sequence>
<organism evidence="2 3">
    <name type="scientific">Polarella glacialis</name>
    <name type="common">Dinoflagellate</name>
    <dbReference type="NCBI Taxonomy" id="89957"/>
    <lineage>
        <taxon>Eukaryota</taxon>
        <taxon>Sar</taxon>
        <taxon>Alveolata</taxon>
        <taxon>Dinophyceae</taxon>
        <taxon>Suessiales</taxon>
        <taxon>Suessiaceae</taxon>
        <taxon>Polarella</taxon>
    </lineage>
</organism>
<keyword evidence="1" id="KW-0732">Signal</keyword>
<evidence type="ECO:0000313" key="2">
    <source>
        <dbReference type="EMBL" id="CAE8656340.1"/>
    </source>
</evidence>
<proteinExistence type="predicted"/>
<dbReference type="EMBL" id="CAJNNW010014216">
    <property type="protein sequence ID" value="CAE8656340.1"/>
    <property type="molecule type" value="Genomic_DNA"/>
</dbReference>
<gene>
    <name evidence="2" type="ORF">PGLA2088_LOCUS12130</name>
</gene>
<evidence type="ECO:0000256" key="1">
    <source>
        <dbReference type="SAM" id="SignalP"/>
    </source>
</evidence>
<protein>
    <recommendedName>
        <fullName evidence="4">Mannosyltransferase</fullName>
    </recommendedName>
</protein>
<accession>A0A813IMR9</accession>
<name>A0A813IMR9_POLGL</name>
<dbReference type="AlphaFoldDB" id="A0A813IMR9"/>
<reference evidence="2" key="1">
    <citation type="submission" date="2021-02" db="EMBL/GenBank/DDBJ databases">
        <authorList>
            <person name="Dougan E. K."/>
            <person name="Rhodes N."/>
            <person name="Thang M."/>
            <person name="Chan C."/>
        </authorList>
    </citation>
    <scope>NUCLEOTIDE SEQUENCE</scope>
</reference>
<feature type="non-terminal residue" evidence="2">
    <location>
        <position position="356"/>
    </location>
</feature>
<comment type="caution">
    <text evidence="2">The sequence shown here is derived from an EMBL/GenBank/DDBJ whole genome shotgun (WGS) entry which is preliminary data.</text>
</comment>
<feature type="signal peptide" evidence="1">
    <location>
        <begin position="1"/>
        <end position="29"/>
    </location>
</feature>
<dbReference type="Proteomes" id="UP000626109">
    <property type="component" value="Unassembled WGS sequence"/>
</dbReference>
<evidence type="ECO:0000313" key="3">
    <source>
        <dbReference type="Proteomes" id="UP000626109"/>
    </source>
</evidence>